<dbReference type="InterPro" id="IPR036291">
    <property type="entry name" value="NAD(P)-bd_dom_sf"/>
</dbReference>
<evidence type="ECO:0000313" key="2">
    <source>
        <dbReference type="EMBL" id="MBK1645659.1"/>
    </source>
</evidence>
<dbReference type="PANTHER" id="PTHR12126">
    <property type="entry name" value="NADH-UBIQUINONE OXIDOREDUCTASE 39 KDA SUBUNIT-RELATED"/>
    <property type="match status" value="1"/>
</dbReference>
<dbReference type="SUPFAM" id="SSF51735">
    <property type="entry name" value="NAD(P)-binding Rossmann-fold domains"/>
    <property type="match status" value="1"/>
</dbReference>
<evidence type="ECO:0000313" key="3">
    <source>
        <dbReference type="Proteomes" id="UP001138802"/>
    </source>
</evidence>
<dbReference type="Gene3D" id="3.40.50.720">
    <property type="entry name" value="NAD(P)-binding Rossmann-like Domain"/>
    <property type="match status" value="1"/>
</dbReference>
<keyword evidence="3" id="KW-1185">Reference proteome</keyword>
<dbReference type="RefSeq" id="WP_200388467.1">
    <property type="nucleotide sequence ID" value="NZ_NRSD01000014.1"/>
</dbReference>
<accession>A0A9X0WJ48</accession>
<proteinExistence type="predicted"/>
<dbReference type="AlphaFoldDB" id="A0A9X0WJ48"/>
<dbReference type="InterPro" id="IPR051207">
    <property type="entry name" value="ComplexI_NDUFA9_subunit"/>
</dbReference>
<dbReference type="CDD" id="cd05271">
    <property type="entry name" value="NDUFA9_like_SDR_a"/>
    <property type="match status" value="1"/>
</dbReference>
<protein>
    <submittedName>
        <fullName evidence="2">Epimerase</fullName>
    </submittedName>
</protein>
<feature type="domain" description="NAD-dependent epimerase/dehydratase" evidence="1">
    <location>
        <begin position="7"/>
        <end position="214"/>
    </location>
</feature>
<name>A0A9X0WJ48_9GAMM</name>
<evidence type="ECO:0000259" key="1">
    <source>
        <dbReference type="Pfam" id="PF01370"/>
    </source>
</evidence>
<comment type="caution">
    <text evidence="2">The sequence shown here is derived from an EMBL/GenBank/DDBJ whole genome shotgun (WGS) entry which is preliminary data.</text>
</comment>
<dbReference type="EMBL" id="NRSD01000014">
    <property type="protein sequence ID" value="MBK1645659.1"/>
    <property type="molecule type" value="Genomic_DNA"/>
</dbReference>
<dbReference type="InterPro" id="IPR001509">
    <property type="entry name" value="Epimerase_deHydtase"/>
</dbReference>
<organism evidence="2 3">
    <name type="scientific">Thiocapsa imhoffii</name>
    <dbReference type="NCBI Taxonomy" id="382777"/>
    <lineage>
        <taxon>Bacteria</taxon>
        <taxon>Pseudomonadati</taxon>
        <taxon>Pseudomonadota</taxon>
        <taxon>Gammaproteobacteria</taxon>
        <taxon>Chromatiales</taxon>
        <taxon>Chromatiaceae</taxon>
        <taxon>Thiocapsa</taxon>
    </lineage>
</organism>
<gene>
    <name evidence="2" type="ORF">CKO25_13580</name>
</gene>
<reference evidence="2 3" key="1">
    <citation type="journal article" date="2020" name="Microorganisms">
        <title>Osmotic Adaptation and Compatible Solute Biosynthesis of Phototrophic Bacteria as Revealed from Genome Analyses.</title>
        <authorList>
            <person name="Imhoff J.F."/>
            <person name="Rahn T."/>
            <person name="Kunzel S."/>
            <person name="Keller A."/>
            <person name="Neulinger S.C."/>
        </authorList>
    </citation>
    <scope>NUCLEOTIDE SEQUENCE [LARGE SCALE GENOMIC DNA]</scope>
    <source>
        <strain evidence="2 3">DSM 21303</strain>
    </source>
</reference>
<sequence>MKHSLFCVIGGTGFVGQHLLNCLSEAGYRTRVPTRHPARHRHLRLVPGCEVVEVAQWDAATLREQLVGCQAVVNLAGLLNEGGGRGFEQTHVGLVEQVSEAALAAGVPVYVQMSALNADPAGPSAYLQSKGRGEAAAWAAAQRGLSVTVLRPSVIFGAGDHFYHRFATLLRLLPGPLPLACAEARFAPVHVADVASAIRLVLETPSHQGQVYQLCGPRVVSLREVVSDVGRWINKPARIIALNDRLAQLQARIFEKLPGQLFTQDHYRSLQVDSVCTADGFGQLGIRPTDVEVVMPMLLKPSLPTGEIPLSAFEQPSGENRSV</sequence>
<dbReference type="PANTHER" id="PTHR12126:SF11">
    <property type="entry name" value="NADH DEHYDROGENASE [UBIQUINONE] 1 ALPHA SUBCOMPLEX SUBUNIT 9, MITOCHONDRIAL"/>
    <property type="match status" value="1"/>
</dbReference>
<dbReference type="Pfam" id="PF01370">
    <property type="entry name" value="Epimerase"/>
    <property type="match status" value="1"/>
</dbReference>
<dbReference type="Proteomes" id="UP001138802">
    <property type="component" value="Unassembled WGS sequence"/>
</dbReference>
<dbReference type="GO" id="GO:0044877">
    <property type="term" value="F:protein-containing complex binding"/>
    <property type="evidence" value="ECO:0007669"/>
    <property type="project" value="TreeGrafter"/>
</dbReference>